<evidence type="ECO:0000313" key="4">
    <source>
        <dbReference type="Proteomes" id="UP001642483"/>
    </source>
</evidence>
<comment type="caution">
    <text evidence="3">The sequence shown here is derived from an EMBL/GenBank/DDBJ whole genome shotgun (WGS) entry which is preliminary data.</text>
</comment>
<reference evidence="3 4" key="1">
    <citation type="submission" date="2024-02" db="EMBL/GenBank/DDBJ databases">
        <authorList>
            <person name="Daric V."/>
            <person name="Darras S."/>
        </authorList>
    </citation>
    <scope>NUCLEOTIDE SEQUENCE [LARGE SCALE GENOMIC DNA]</scope>
</reference>
<dbReference type="PANTHER" id="PTHR10476">
    <property type="entry name" value="CHARGED MULTIVESICULAR BODY PROTEIN"/>
    <property type="match status" value="1"/>
</dbReference>
<organism evidence="3 4">
    <name type="scientific">Clavelina lepadiformis</name>
    <name type="common">Light-bulb sea squirt</name>
    <name type="synonym">Ascidia lepadiformis</name>
    <dbReference type="NCBI Taxonomy" id="159417"/>
    <lineage>
        <taxon>Eukaryota</taxon>
        <taxon>Metazoa</taxon>
        <taxon>Chordata</taxon>
        <taxon>Tunicata</taxon>
        <taxon>Ascidiacea</taxon>
        <taxon>Aplousobranchia</taxon>
        <taxon>Clavelinidae</taxon>
        <taxon>Clavelina</taxon>
    </lineage>
</organism>
<sequence length="241" mass="27096">MHLFGKKPPPDPRKKVQEVSRALRKEGRVLDRQLNNIKKEELKVKHSLKAAASKGDKTTCAILAKEIVHTKKAVNRIYAAKAQISSVEMSVKNQAAMVRVSGAFEKSTDVMKAMQSLVKVSEVRDSMMELSKEMMKMGIIEETMDEAFPAFDEGEEMEEAAQDEIDKVLYEITAGALGKIPDSEVGELPHVEVPEEEVETEDDDVMQQRLEALRKATRRLLLAITTTWLKVFPTNRVNETV</sequence>
<protein>
    <recommendedName>
        <fullName evidence="5">Charged multivesicular body protein 3</fullName>
    </recommendedName>
</protein>
<evidence type="ECO:0000256" key="2">
    <source>
        <dbReference type="SAM" id="MobiDB-lite"/>
    </source>
</evidence>
<keyword evidence="4" id="KW-1185">Reference proteome</keyword>
<evidence type="ECO:0000256" key="1">
    <source>
        <dbReference type="ARBA" id="ARBA00006190"/>
    </source>
</evidence>
<feature type="region of interest" description="Disordered" evidence="2">
    <location>
        <begin position="1"/>
        <end position="24"/>
    </location>
</feature>
<proteinExistence type="inferred from homology"/>
<evidence type="ECO:0000313" key="3">
    <source>
        <dbReference type="EMBL" id="CAK8676661.1"/>
    </source>
</evidence>
<dbReference type="EMBL" id="CAWYQH010000035">
    <property type="protein sequence ID" value="CAK8676661.1"/>
    <property type="molecule type" value="Genomic_DNA"/>
</dbReference>
<evidence type="ECO:0008006" key="5">
    <source>
        <dbReference type="Google" id="ProtNLM"/>
    </source>
</evidence>
<comment type="similarity">
    <text evidence="1">Belongs to the SNF7 family.</text>
</comment>
<feature type="compositionally biased region" description="Basic and acidic residues" evidence="2">
    <location>
        <begin position="8"/>
        <end position="24"/>
    </location>
</feature>
<dbReference type="InterPro" id="IPR005024">
    <property type="entry name" value="Snf7_fam"/>
</dbReference>
<accession>A0ABP0FAD1</accession>
<name>A0ABP0FAD1_CLALP</name>
<gene>
    <name evidence="3" type="ORF">CVLEPA_LOCUS6112</name>
</gene>
<dbReference type="Proteomes" id="UP001642483">
    <property type="component" value="Unassembled WGS sequence"/>
</dbReference>
<dbReference type="Pfam" id="PF03357">
    <property type="entry name" value="Snf7"/>
    <property type="match status" value="1"/>
</dbReference>
<dbReference type="Gene3D" id="6.10.140.1230">
    <property type="match status" value="1"/>
</dbReference>